<name>A0A6N6VKD8_9HYPH</name>
<evidence type="ECO:0000313" key="2">
    <source>
        <dbReference type="Proteomes" id="UP000468901"/>
    </source>
</evidence>
<comment type="caution">
    <text evidence="1">The sequence shown here is derived from an EMBL/GenBank/DDBJ whole genome shotgun (WGS) entry which is preliminary data.</text>
</comment>
<evidence type="ECO:0000313" key="1">
    <source>
        <dbReference type="EMBL" id="KAB7742155.1"/>
    </source>
</evidence>
<sequence>MLDGFRIVCVTPAGRRRYMRLLVPQILSEDIVDEYQIWMNTEEQSDLLFLNELGRIPKVKLVPQPSGVVDGAFSICEFFAGCVDPKAIFAFYSQRDYLDKADLLEGYLEQVANAAWIDARLRDAVERAFSHVEKSAGPDAKESREVAAKSSALSRFTASLRFPYLRLRVEWMGSADYKRRMARKIRNWPLIGSRDV</sequence>
<dbReference type="EMBL" id="WESC01000002">
    <property type="protein sequence ID" value="KAB7742155.1"/>
    <property type="molecule type" value="Genomic_DNA"/>
</dbReference>
<proteinExistence type="predicted"/>
<dbReference type="Proteomes" id="UP000468901">
    <property type="component" value="Unassembled WGS sequence"/>
</dbReference>
<organism evidence="1 2">
    <name type="scientific">Parvibaculum sedimenti</name>
    <dbReference type="NCBI Taxonomy" id="2608632"/>
    <lineage>
        <taxon>Bacteria</taxon>
        <taxon>Pseudomonadati</taxon>
        <taxon>Pseudomonadota</taxon>
        <taxon>Alphaproteobacteria</taxon>
        <taxon>Hyphomicrobiales</taxon>
        <taxon>Parvibaculaceae</taxon>
        <taxon>Parvibaculum</taxon>
    </lineage>
</organism>
<accession>A0A6N6VKD8</accession>
<dbReference type="AlphaFoldDB" id="A0A6N6VKD8"/>
<keyword evidence="2" id="KW-1185">Reference proteome</keyword>
<gene>
    <name evidence="1" type="ORF">F2P47_02460</name>
</gene>
<reference evidence="1 2" key="1">
    <citation type="submission" date="2019-09" db="EMBL/GenBank/DDBJ databases">
        <title>Parvibaculum sedimenti sp. nov., isolated from sediment.</title>
        <authorList>
            <person name="Wang Y."/>
        </authorList>
    </citation>
    <scope>NUCLEOTIDE SEQUENCE [LARGE SCALE GENOMIC DNA]</scope>
    <source>
        <strain evidence="1 2">HXT-9</strain>
    </source>
</reference>
<protein>
    <submittedName>
        <fullName evidence="1">Uncharacterized protein</fullName>
    </submittedName>
</protein>
<dbReference type="RefSeq" id="WP_152214577.1">
    <property type="nucleotide sequence ID" value="NZ_JBAQYD010000278.1"/>
</dbReference>